<evidence type="ECO:0000313" key="1">
    <source>
        <dbReference type="EMBL" id="PKI50466.1"/>
    </source>
</evidence>
<sequence>MLNVPAVVLGGEHEWIFRKSKAKSVFGSEFTTVDPDGILMQGQRLPTPNSPLEVIVVVVWRKGSRIDPI</sequence>
<protein>
    <submittedName>
        <fullName evidence="1">Uncharacterized protein</fullName>
    </submittedName>
</protein>
<keyword evidence="2" id="KW-1185">Reference proteome</keyword>
<comment type="caution">
    <text evidence="1">The sequence shown here is derived from an EMBL/GenBank/DDBJ whole genome shotgun (WGS) entry which is preliminary data.</text>
</comment>
<evidence type="ECO:0000313" key="2">
    <source>
        <dbReference type="Proteomes" id="UP000233551"/>
    </source>
</evidence>
<name>A0A2I0J3Z7_PUNGR</name>
<reference evidence="1 2" key="1">
    <citation type="submission" date="2017-11" db="EMBL/GenBank/DDBJ databases">
        <title>De-novo sequencing of pomegranate (Punica granatum L.) genome.</title>
        <authorList>
            <person name="Akparov Z."/>
            <person name="Amiraslanov A."/>
            <person name="Hajiyeva S."/>
            <person name="Abbasov M."/>
            <person name="Kaur K."/>
            <person name="Hamwieh A."/>
            <person name="Solovyev V."/>
            <person name="Salamov A."/>
            <person name="Braich B."/>
            <person name="Kosarev P."/>
            <person name="Mahmoud A."/>
            <person name="Hajiyev E."/>
            <person name="Babayeva S."/>
            <person name="Izzatullayeva V."/>
            <person name="Mammadov A."/>
            <person name="Mammadov A."/>
            <person name="Sharifova S."/>
            <person name="Ojaghi J."/>
            <person name="Eynullazada K."/>
            <person name="Bayramov B."/>
            <person name="Abdulazimova A."/>
            <person name="Shahmuradov I."/>
        </authorList>
    </citation>
    <scope>NUCLEOTIDE SEQUENCE [LARGE SCALE GENOMIC DNA]</scope>
    <source>
        <strain evidence="2">cv. AG2017</strain>
        <tissue evidence="1">Leaf</tissue>
    </source>
</reference>
<organism evidence="1 2">
    <name type="scientific">Punica granatum</name>
    <name type="common">Pomegranate</name>
    <dbReference type="NCBI Taxonomy" id="22663"/>
    <lineage>
        <taxon>Eukaryota</taxon>
        <taxon>Viridiplantae</taxon>
        <taxon>Streptophyta</taxon>
        <taxon>Embryophyta</taxon>
        <taxon>Tracheophyta</taxon>
        <taxon>Spermatophyta</taxon>
        <taxon>Magnoliopsida</taxon>
        <taxon>eudicotyledons</taxon>
        <taxon>Gunneridae</taxon>
        <taxon>Pentapetalae</taxon>
        <taxon>rosids</taxon>
        <taxon>malvids</taxon>
        <taxon>Myrtales</taxon>
        <taxon>Lythraceae</taxon>
        <taxon>Punica</taxon>
    </lineage>
</organism>
<proteinExistence type="predicted"/>
<gene>
    <name evidence="1" type="ORF">CRG98_029149</name>
</gene>
<dbReference type="Proteomes" id="UP000233551">
    <property type="component" value="Unassembled WGS sequence"/>
</dbReference>
<dbReference type="AlphaFoldDB" id="A0A2I0J3Z7"/>
<accession>A0A2I0J3Z7</accession>
<dbReference type="EMBL" id="PGOL01002114">
    <property type="protein sequence ID" value="PKI50466.1"/>
    <property type="molecule type" value="Genomic_DNA"/>
</dbReference>